<name>A0A3L6FPD2_MAIZE</name>
<organism evidence="1">
    <name type="scientific">Zea mays</name>
    <name type="common">Maize</name>
    <dbReference type="NCBI Taxonomy" id="4577"/>
    <lineage>
        <taxon>Eukaryota</taxon>
        <taxon>Viridiplantae</taxon>
        <taxon>Streptophyta</taxon>
        <taxon>Embryophyta</taxon>
        <taxon>Tracheophyta</taxon>
        <taxon>Spermatophyta</taxon>
        <taxon>Magnoliopsida</taxon>
        <taxon>Liliopsida</taxon>
        <taxon>Poales</taxon>
        <taxon>Poaceae</taxon>
        <taxon>PACMAD clade</taxon>
        <taxon>Panicoideae</taxon>
        <taxon>Andropogonodae</taxon>
        <taxon>Andropogoneae</taxon>
        <taxon>Tripsacinae</taxon>
        <taxon>Zea</taxon>
    </lineage>
</organism>
<dbReference type="Proteomes" id="UP000251960">
    <property type="component" value="Chromosome 2"/>
</dbReference>
<comment type="caution">
    <text evidence="1">The sequence shown here is derived from an EMBL/GenBank/DDBJ whole genome shotgun (WGS) entry which is preliminary data.</text>
</comment>
<reference evidence="1" key="1">
    <citation type="journal article" date="2018" name="Nat. Genet.">
        <title>Extensive intraspecific gene order and gene structural variations between Mo17 and other maize genomes.</title>
        <authorList>
            <person name="Sun S."/>
            <person name="Zhou Y."/>
            <person name="Chen J."/>
            <person name="Shi J."/>
            <person name="Zhao H."/>
            <person name="Zhao H."/>
            <person name="Song W."/>
            <person name="Zhang M."/>
            <person name="Cui Y."/>
            <person name="Dong X."/>
            <person name="Liu H."/>
            <person name="Ma X."/>
            <person name="Jiao Y."/>
            <person name="Wang B."/>
            <person name="Wei X."/>
            <person name="Stein J.C."/>
            <person name="Glaubitz J.C."/>
            <person name="Lu F."/>
            <person name="Yu G."/>
            <person name="Liang C."/>
            <person name="Fengler K."/>
            <person name="Li B."/>
            <person name="Rafalski A."/>
            <person name="Schnable P.S."/>
            <person name="Ware D.H."/>
            <person name="Buckler E.S."/>
            <person name="Lai J."/>
        </authorList>
    </citation>
    <scope>NUCLEOTIDE SEQUENCE [LARGE SCALE GENOMIC DNA]</scope>
    <source>
        <tissue evidence="1">Seedling</tissue>
    </source>
</reference>
<proteinExistence type="predicted"/>
<protein>
    <submittedName>
        <fullName evidence="1">Uncharacterized protein</fullName>
    </submittedName>
</protein>
<dbReference type="EMBL" id="NCVQ01000003">
    <property type="protein sequence ID" value="PWZ36769.1"/>
    <property type="molecule type" value="Genomic_DNA"/>
</dbReference>
<accession>A0A3L6FPD2</accession>
<sequence length="85" mass="9412">MFSIYQIFRLRRLSSSSQRFSSAQRNLARVRSLARAATDSGRALALASRLPGKQSKGPTLTRNAHSLELFLSEAELLLGHATVLR</sequence>
<gene>
    <name evidence="1" type="ORF">Zm00014a_028706</name>
</gene>
<evidence type="ECO:0000313" key="1">
    <source>
        <dbReference type="EMBL" id="PWZ36769.1"/>
    </source>
</evidence>
<dbReference type="AlphaFoldDB" id="A0A3L6FPD2"/>